<comment type="caution">
    <text evidence="2">The sequence shown here is derived from an EMBL/GenBank/DDBJ whole genome shotgun (WGS) entry which is preliminary data.</text>
</comment>
<dbReference type="Proteomes" id="UP000627781">
    <property type="component" value="Unassembled WGS sequence"/>
</dbReference>
<sequence length="228" mass="26726">MILFLLLILLIVIYAIIQIEIYNSSNYKKESKKNYFEVRFNAGNYGEYLSFNKLENIKGCKKILTNVYLPKQNGETTEIDLVFIHETGIYAIESKNYSSWIFGNEKSRYWTQTFPNGRKEKFYNPIMQNNTHIKNLAKVLNIDESSIKSVIVFSERCTLKKITVESQRVKVVNRNNLTRAINGLSSISKERYGEDKINKIYLKLKPYTCVSDDVKKKHINNIRVKNKR</sequence>
<evidence type="ECO:0000313" key="3">
    <source>
        <dbReference type="Proteomes" id="UP000627781"/>
    </source>
</evidence>
<feature type="domain" description="NERD" evidence="1">
    <location>
        <begin position="42"/>
        <end position="159"/>
    </location>
</feature>
<proteinExistence type="predicted"/>
<dbReference type="PROSITE" id="PS50965">
    <property type="entry name" value="NERD"/>
    <property type="match status" value="1"/>
</dbReference>
<dbReference type="InterPro" id="IPR011528">
    <property type="entry name" value="NERD"/>
</dbReference>
<keyword evidence="3" id="KW-1185">Reference proteome</keyword>
<dbReference type="EMBL" id="JACSRA010000029">
    <property type="protein sequence ID" value="MBD7912853.1"/>
    <property type="molecule type" value="Genomic_DNA"/>
</dbReference>
<accession>A0ABR8PXE7</accession>
<reference evidence="2 3" key="1">
    <citation type="submission" date="2020-08" db="EMBL/GenBank/DDBJ databases">
        <title>A Genomic Blueprint of the Chicken Gut Microbiome.</title>
        <authorList>
            <person name="Gilroy R."/>
            <person name="Ravi A."/>
            <person name="Getino M."/>
            <person name="Pursley I."/>
            <person name="Horton D.L."/>
            <person name="Alikhan N.-F."/>
            <person name="Baker D."/>
            <person name="Gharbi K."/>
            <person name="Hall N."/>
            <person name="Watson M."/>
            <person name="Adriaenssens E.M."/>
            <person name="Foster-Nyarko E."/>
            <person name="Jarju S."/>
            <person name="Secka A."/>
            <person name="Antonio M."/>
            <person name="Oren A."/>
            <person name="Chaudhuri R."/>
            <person name="La Ragione R.M."/>
            <person name="Hildebrand F."/>
            <person name="Pallen M.J."/>
        </authorList>
    </citation>
    <scope>NUCLEOTIDE SEQUENCE [LARGE SCALE GENOMIC DNA]</scope>
    <source>
        <strain evidence="2 3">Sa3CVN1</strain>
    </source>
</reference>
<dbReference type="RefSeq" id="WP_143315455.1">
    <property type="nucleotide sequence ID" value="NZ_JACSRA010000029.1"/>
</dbReference>
<evidence type="ECO:0000259" key="1">
    <source>
        <dbReference type="PROSITE" id="PS50965"/>
    </source>
</evidence>
<dbReference type="InterPro" id="IPR011856">
    <property type="entry name" value="tRNA_endonuc-like_dom_sf"/>
</dbReference>
<evidence type="ECO:0000313" key="2">
    <source>
        <dbReference type="EMBL" id="MBD7912853.1"/>
    </source>
</evidence>
<dbReference type="Pfam" id="PF08378">
    <property type="entry name" value="NERD"/>
    <property type="match status" value="1"/>
</dbReference>
<organism evidence="2 3">
    <name type="scientific">Clostridium cibarium</name>
    <dbReference type="NCBI Taxonomy" id="2762247"/>
    <lineage>
        <taxon>Bacteria</taxon>
        <taxon>Bacillati</taxon>
        <taxon>Bacillota</taxon>
        <taxon>Clostridia</taxon>
        <taxon>Eubacteriales</taxon>
        <taxon>Clostridiaceae</taxon>
        <taxon>Clostridium</taxon>
    </lineage>
</organism>
<dbReference type="Gene3D" id="3.40.1350.10">
    <property type="match status" value="1"/>
</dbReference>
<gene>
    <name evidence="2" type="ORF">H9661_15995</name>
</gene>
<name>A0ABR8PXE7_9CLOT</name>
<protein>
    <submittedName>
        <fullName evidence="2">NERD domain-containing protein</fullName>
    </submittedName>
</protein>